<proteinExistence type="inferred from homology"/>
<dbReference type="Gene3D" id="1.10.287.470">
    <property type="entry name" value="Helix hairpin bin"/>
    <property type="match status" value="1"/>
</dbReference>
<comment type="subcellular location">
    <subcellularLocation>
        <location evidence="1">Cell envelope</location>
    </subcellularLocation>
</comment>
<dbReference type="InterPro" id="IPR058624">
    <property type="entry name" value="MdtA-like_HH"/>
</dbReference>
<evidence type="ECO:0000256" key="1">
    <source>
        <dbReference type="ARBA" id="ARBA00004196"/>
    </source>
</evidence>
<keyword evidence="9" id="KW-1185">Reference proteome</keyword>
<evidence type="ECO:0000313" key="8">
    <source>
        <dbReference type="EMBL" id="ADQ17454.1"/>
    </source>
</evidence>
<dbReference type="Proteomes" id="UP000007435">
    <property type="component" value="Chromosome"/>
</dbReference>
<dbReference type="Pfam" id="PF25876">
    <property type="entry name" value="HH_MFP_RND"/>
    <property type="match status" value="1"/>
</dbReference>
<dbReference type="GO" id="GO:0022857">
    <property type="term" value="F:transmembrane transporter activity"/>
    <property type="evidence" value="ECO:0007669"/>
    <property type="project" value="InterPro"/>
</dbReference>
<dbReference type="PANTHER" id="PTHR30158">
    <property type="entry name" value="ACRA/E-RELATED COMPONENT OF DRUG EFFLUX TRANSPORTER"/>
    <property type="match status" value="1"/>
</dbReference>
<dbReference type="GO" id="GO:0046677">
    <property type="term" value="P:response to antibiotic"/>
    <property type="evidence" value="ECO:0007669"/>
    <property type="project" value="TreeGrafter"/>
</dbReference>
<dbReference type="NCBIfam" id="TIGR01730">
    <property type="entry name" value="RND_mfp"/>
    <property type="match status" value="1"/>
</dbReference>
<organism evidence="8 9">
    <name type="scientific">Leadbetterella byssophila (strain DSM 17132 / JCM 16389 / KACC 11308 / NBRC 106382 / 4M15)</name>
    <dbReference type="NCBI Taxonomy" id="649349"/>
    <lineage>
        <taxon>Bacteria</taxon>
        <taxon>Pseudomonadati</taxon>
        <taxon>Bacteroidota</taxon>
        <taxon>Cytophagia</taxon>
        <taxon>Cytophagales</taxon>
        <taxon>Leadbetterellaceae</taxon>
        <taxon>Leadbetterella</taxon>
    </lineage>
</organism>
<protein>
    <submittedName>
        <fullName evidence="8">Efflux transporter, RND family, MFP subunit</fullName>
    </submittedName>
</protein>
<accession>E4RQ79</accession>
<dbReference type="InterPro" id="IPR058627">
    <property type="entry name" value="MdtA-like_C"/>
</dbReference>
<feature type="domain" description="Multidrug resistance protein MdtA-like C-terminal permuted SH3" evidence="7">
    <location>
        <begin position="290"/>
        <end position="352"/>
    </location>
</feature>
<dbReference type="GO" id="GO:0005886">
    <property type="term" value="C:plasma membrane"/>
    <property type="evidence" value="ECO:0007669"/>
    <property type="project" value="TreeGrafter"/>
</dbReference>
<dbReference type="InterPro" id="IPR058625">
    <property type="entry name" value="MdtA-like_BSH"/>
</dbReference>
<feature type="coiled-coil region" evidence="3">
    <location>
        <begin position="91"/>
        <end position="152"/>
    </location>
</feature>
<name>E4RQ79_LEAB4</name>
<dbReference type="AlphaFoldDB" id="E4RQ79"/>
<dbReference type="OrthoDB" id="9801814at2"/>
<evidence type="ECO:0000313" key="9">
    <source>
        <dbReference type="Proteomes" id="UP000007435"/>
    </source>
</evidence>
<dbReference type="SUPFAM" id="SSF111369">
    <property type="entry name" value="HlyD-like secretion proteins"/>
    <property type="match status" value="1"/>
</dbReference>
<dbReference type="InterPro" id="IPR006143">
    <property type="entry name" value="RND_pump_MFP"/>
</dbReference>
<reference key="1">
    <citation type="submission" date="2010-11" db="EMBL/GenBank/DDBJ databases">
        <title>The complete genome of Leadbetterella byssophila DSM 17132.</title>
        <authorList>
            <consortium name="US DOE Joint Genome Institute (JGI-PGF)"/>
            <person name="Lucas S."/>
            <person name="Copeland A."/>
            <person name="Lapidus A."/>
            <person name="Glavina del Rio T."/>
            <person name="Dalin E."/>
            <person name="Tice H."/>
            <person name="Bruce D."/>
            <person name="Goodwin L."/>
            <person name="Pitluck S."/>
            <person name="Kyrpides N."/>
            <person name="Mavromatis K."/>
            <person name="Ivanova N."/>
            <person name="Teshima H."/>
            <person name="Brettin T."/>
            <person name="Detter J.C."/>
            <person name="Han C."/>
            <person name="Tapia R."/>
            <person name="Land M."/>
            <person name="Hauser L."/>
            <person name="Markowitz V."/>
            <person name="Cheng J.-F."/>
            <person name="Hugenholtz P."/>
            <person name="Woyke T."/>
            <person name="Wu D."/>
            <person name="Tindall B."/>
            <person name="Pomrenke H.G."/>
            <person name="Brambilla E."/>
            <person name="Klenk H.-P."/>
            <person name="Eisen J.A."/>
        </authorList>
    </citation>
    <scope>NUCLEOTIDE SEQUENCE [LARGE SCALE GENOMIC DNA]</scope>
    <source>
        <strain>DSM 17132</strain>
    </source>
</reference>
<dbReference type="eggNOG" id="COG0845">
    <property type="taxonomic scope" value="Bacteria"/>
</dbReference>
<evidence type="ECO:0000259" key="7">
    <source>
        <dbReference type="Pfam" id="PF25967"/>
    </source>
</evidence>
<reference evidence="8 9" key="2">
    <citation type="journal article" date="2011" name="Stand. Genomic Sci.">
        <title>Complete genome sequence of Leadbetterella byssophila type strain (4M15).</title>
        <authorList>
            <person name="Abt B."/>
            <person name="Teshima H."/>
            <person name="Lucas S."/>
            <person name="Lapidus A."/>
            <person name="Del Rio T.G."/>
            <person name="Nolan M."/>
            <person name="Tice H."/>
            <person name="Cheng J.F."/>
            <person name="Pitluck S."/>
            <person name="Liolios K."/>
            <person name="Pagani I."/>
            <person name="Ivanova N."/>
            <person name="Mavromatis K."/>
            <person name="Pati A."/>
            <person name="Tapia R."/>
            <person name="Han C."/>
            <person name="Goodwin L."/>
            <person name="Chen A."/>
            <person name="Palaniappan K."/>
            <person name="Land M."/>
            <person name="Hauser L."/>
            <person name="Chang Y.J."/>
            <person name="Jeffries C.D."/>
            <person name="Rohde M."/>
            <person name="Goker M."/>
            <person name="Tindall B.J."/>
            <person name="Detter J.C."/>
            <person name="Woyke T."/>
            <person name="Bristow J."/>
            <person name="Eisen J.A."/>
            <person name="Markowitz V."/>
            <person name="Hugenholtz P."/>
            <person name="Klenk H.P."/>
            <person name="Kyrpides N.C."/>
        </authorList>
    </citation>
    <scope>NUCLEOTIDE SEQUENCE [LARGE SCALE GENOMIC DNA]</scope>
    <source>
        <strain evidence="9">DSM 17132 / JCM 16389 / KACC 11308 / NBRC 106382 / 4M15</strain>
    </source>
</reference>
<dbReference type="InterPro" id="IPR058626">
    <property type="entry name" value="MdtA-like_b-barrel"/>
</dbReference>
<evidence type="ECO:0000259" key="5">
    <source>
        <dbReference type="Pfam" id="PF25917"/>
    </source>
</evidence>
<feature type="domain" description="Multidrug resistance protein MdtA-like alpha-helical hairpin" evidence="4">
    <location>
        <begin position="94"/>
        <end position="163"/>
    </location>
</feature>
<gene>
    <name evidence="8" type="ordered locus">Lbys_1747</name>
</gene>
<dbReference type="Pfam" id="PF25967">
    <property type="entry name" value="RND-MFP_C"/>
    <property type="match status" value="1"/>
</dbReference>
<evidence type="ECO:0000256" key="3">
    <source>
        <dbReference type="SAM" id="Coils"/>
    </source>
</evidence>
<dbReference type="PANTHER" id="PTHR30158:SF23">
    <property type="entry name" value="MULTIDRUG RESISTANCE PROTEIN MEXA"/>
    <property type="match status" value="1"/>
</dbReference>
<evidence type="ECO:0000259" key="4">
    <source>
        <dbReference type="Pfam" id="PF25876"/>
    </source>
</evidence>
<dbReference type="KEGG" id="lby:Lbys_1747"/>
<keyword evidence="3" id="KW-0175">Coiled coil</keyword>
<feature type="domain" description="Multidrug resistance protein MdtA-like barrel-sandwich hybrid" evidence="5">
    <location>
        <begin position="55"/>
        <end position="194"/>
    </location>
</feature>
<evidence type="ECO:0000259" key="6">
    <source>
        <dbReference type="Pfam" id="PF25944"/>
    </source>
</evidence>
<comment type="similarity">
    <text evidence="2">Belongs to the membrane fusion protein (MFP) (TC 8.A.1) family.</text>
</comment>
<dbReference type="Pfam" id="PF25944">
    <property type="entry name" value="Beta-barrel_RND"/>
    <property type="match status" value="1"/>
</dbReference>
<dbReference type="Gene3D" id="2.40.50.100">
    <property type="match status" value="1"/>
</dbReference>
<dbReference type="GO" id="GO:0030313">
    <property type="term" value="C:cell envelope"/>
    <property type="evidence" value="ECO:0007669"/>
    <property type="project" value="UniProtKB-SubCell"/>
</dbReference>
<evidence type="ECO:0000256" key="2">
    <source>
        <dbReference type="ARBA" id="ARBA00009477"/>
    </source>
</evidence>
<dbReference type="EMBL" id="CP002305">
    <property type="protein sequence ID" value="ADQ17454.1"/>
    <property type="molecule type" value="Genomic_DNA"/>
</dbReference>
<sequence length="373" mass="41383">MKKIILLWGFALPFLACKEEVKDDTGLSLPVKSLKKDSAVTTFTYLGAIEGKVNVEIRPQVEGILEKIYIDEGDFVKAGQPIFLINELPYQEQVKNARANVEVERARLRNAEIELDRLQPLVDHEVISDVQLKTAQSHLEVAKASLARAQAQEATARINMGFTTIKAPVNGYIGRIPKRIGNLVAKNDNQPITVLSDIEEVYVYFTLSESDYLFYKKMSSDSTAKRINPNVKLVLADGSIYEYTGKIDADAGQVNRSTGAISLRATFPNPKKLLRSGNSAKILMEQYHPNVLLIPQVATSAIQDRTFVFRLLPDNTVERVLVEIEGKAGKNYIVSDGTLKPNDRIVTSGLDKLTDGVKVNPMGEKQILSQKLP</sequence>
<dbReference type="Gene3D" id="2.40.420.20">
    <property type="match status" value="1"/>
</dbReference>
<feature type="domain" description="Multidrug resistance protein MdtA-like beta-barrel" evidence="6">
    <location>
        <begin position="201"/>
        <end position="285"/>
    </location>
</feature>
<dbReference type="HOGENOM" id="CLU_018816_2_1_10"/>
<dbReference type="Pfam" id="PF25917">
    <property type="entry name" value="BSH_RND"/>
    <property type="match status" value="1"/>
</dbReference>
<dbReference type="STRING" id="649349.Lbys_1747"/>
<dbReference type="RefSeq" id="WP_013408503.1">
    <property type="nucleotide sequence ID" value="NC_014655.1"/>
</dbReference>
<dbReference type="Gene3D" id="2.40.30.170">
    <property type="match status" value="1"/>
</dbReference>